<dbReference type="KEGG" id="ipa:Isop_3211"/>
<dbReference type="AlphaFoldDB" id="E8R4H9"/>
<feature type="transmembrane region" description="Helical" evidence="2">
    <location>
        <begin position="121"/>
        <end position="141"/>
    </location>
</feature>
<gene>
    <name evidence="3" type="ordered locus">Isop_3211</name>
</gene>
<evidence type="ECO:0000256" key="2">
    <source>
        <dbReference type="SAM" id="Phobius"/>
    </source>
</evidence>
<feature type="region of interest" description="Disordered" evidence="1">
    <location>
        <begin position="553"/>
        <end position="583"/>
    </location>
</feature>
<reference evidence="3 4" key="2">
    <citation type="journal article" date="2011" name="Stand. Genomic Sci.">
        <title>Complete genome sequence of Isosphaera pallida type strain (IS1B).</title>
        <authorList>
            <consortium name="US DOE Joint Genome Institute (JGI-PGF)"/>
            <person name="Goker M."/>
            <person name="Cleland D."/>
            <person name="Saunders E."/>
            <person name="Lapidus A."/>
            <person name="Nolan M."/>
            <person name="Lucas S."/>
            <person name="Hammon N."/>
            <person name="Deshpande S."/>
            <person name="Cheng J.F."/>
            <person name="Tapia R."/>
            <person name="Han C."/>
            <person name="Goodwin L."/>
            <person name="Pitluck S."/>
            <person name="Liolios K."/>
            <person name="Pagani I."/>
            <person name="Ivanova N."/>
            <person name="Mavromatis K."/>
            <person name="Pati A."/>
            <person name="Chen A."/>
            <person name="Palaniappan K."/>
            <person name="Land M."/>
            <person name="Hauser L."/>
            <person name="Chang Y.J."/>
            <person name="Jeffries C.D."/>
            <person name="Detter J.C."/>
            <person name="Beck B."/>
            <person name="Woyke T."/>
            <person name="Bristow J."/>
            <person name="Eisen J.A."/>
            <person name="Markowitz V."/>
            <person name="Hugenholtz P."/>
            <person name="Kyrpides N.C."/>
            <person name="Klenk H.P."/>
        </authorList>
    </citation>
    <scope>NUCLEOTIDE SEQUENCE [LARGE SCALE GENOMIC DNA]</scope>
    <source>
        <strain evidence="4">ATCC 43644 / DSM 9630 / IS1B</strain>
    </source>
</reference>
<keyword evidence="2" id="KW-1133">Transmembrane helix</keyword>
<protein>
    <submittedName>
        <fullName evidence="3">Uncharacterized protein</fullName>
    </submittedName>
</protein>
<feature type="transmembrane region" description="Helical" evidence="2">
    <location>
        <begin position="371"/>
        <end position="388"/>
    </location>
</feature>
<accession>E8R4H9</accession>
<dbReference type="Proteomes" id="UP000008631">
    <property type="component" value="Chromosome"/>
</dbReference>
<feature type="transmembrane region" description="Helical" evidence="2">
    <location>
        <begin position="94"/>
        <end position="114"/>
    </location>
</feature>
<dbReference type="STRING" id="575540.Isop_3211"/>
<sequence>MTLREHSETASLPFYQDKSTWSKLVVSFLILLALVQFVSLSLNLYRSGLRMDIVAIATQPAAILLETGRLDDYNLVFPFQIVRDFPEGWNGEPLPYWMVYTAPAFYFAPFVAIWGSNDVTAFWVGQTLLLLTLLASLIVLYRHQNSLAFNLTILVFVLAGTFKGSYLTAATNLPAMIMMVWTWRYRHTLLNQPLRFGLLLGLAHEFRPPDTLIWLIALVPAMLDRSPFQLRVLWRPLLLVAAMLAVVVAFRVLSFELGMIDQKRDHFVANVFDSPNDPIHPAPDSLFQPAALSLLFQKHLGLIRDWIIEGQLALFNRFDVQLLSLWAAISLGAALNSERASRVGRDALTIVLFTAGIVVFAHTGINLSRYYDTVGIALALFLLEWGIRPSSCTDRSMMKLVQGFAAFLLLITLISTAFLIRYTFAITREKELREHGIHLAAILPTETRVLINHWEIWRTYAGGQVAVFWNSEKSIPPELIRVYRPQAYIHILPLTKDLGEANRLLKELPREVSGLKLVPGFPLTRTHPIALYVDDHLAARIANSPYAAWMTPHQNQAQTQAAVTAEGEIKTDPPNQSNDSNGS</sequence>
<evidence type="ECO:0000256" key="1">
    <source>
        <dbReference type="SAM" id="MobiDB-lite"/>
    </source>
</evidence>
<dbReference type="EMBL" id="CP002353">
    <property type="protein sequence ID" value="ADV63774.1"/>
    <property type="molecule type" value="Genomic_DNA"/>
</dbReference>
<evidence type="ECO:0000313" key="4">
    <source>
        <dbReference type="Proteomes" id="UP000008631"/>
    </source>
</evidence>
<dbReference type="HOGENOM" id="CLU_467545_0_0_0"/>
<feature type="compositionally biased region" description="Polar residues" evidence="1">
    <location>
        <begin position="573"/>
        <end position="583"/>
    </location>
</feature>
<reference key="1">
    <citation type="submission" date="2010-11" db="EMBL/GenBank/DDBJ databases">
        <title>The complete sequence of chromosome of Isophaera pallida ATCC 43644.</title>
        <authorList>
            <consortium name="US DOE Joint Genome Institute (JGI-PGF)"/>
            <person name="Lucas S."/>
            <person name="Copeland A."/>
            <person name="Lapidus A."/>
            <person name="Bruce D."/>
            <person name="Goodwin L."/>
            <person name="Pitluck S."/>
            <person name="Kyrpides N."/>
            <person name="Mavromatis K."/>
            <person name="Pagani I."/>
            <person name="Ivanova N."/>
            <person name="Saunders E."/>
            <person name="Brettin T."/>
            <person name="Detter J.C."/>
            <person name="Han C."/>
            <person name="Tapia R."/>
            <person name="Land M."/>
            <person name="Hauser L."/>
            <person name="Markowitz V."/>
            <person name="Cheng J.-F."/>
            <person name="Hugenholtz P."/>
            <person name="Woyke T."/>
            <person name="Wu D."/>
            <person name="Eisen J.A."/>
        </authorList>
    </citation>
    <scope>NUCLEOTIDE SEQUENCE</scope>
    <source>
        <strain>ATCC 43644</strain>
    </source>
</reference>
<feature type="transmembrane region" description="Helical" evidence="2">
    <location>
        <begin position="400"/>
        <end position="424"/>
    </location>
</feature>
<keyword evidence="2" id="KW-0812">Transmembrane</keyword>
<keyword evidence="2" id="KW-0472">Membrane</keyword>
<keyword evidence="4" id="KW-1185">Reference proteome</keyword>
<dbReference type="InParanoid" id="E8R4H9"/>
<feature type="transmembrane region" description="Helical" evidence="2">
    <location>
        <begin position="21"/>
        <end position="42"/>
    </location>
</feature>
<feature type="compositionally biased region" description="Low complexity" evidence="1">
    <location>
        <begin position="554"/>
        <end position="565"/>
    </location>
</feature>
<name>E8R4H9_ISOPI</name>
<evidence type="ECO:0000313" key="3">
    <source>
        <dbReference type="EMBL" id="ADV63774.1"/>
    </source>
</evidence>
<feature type="transmembrane region" description="Helical" evidence="2">
    <location>
        <begin position="347"/>
        <end position="365"/>
    </location>
</feature>
<feature type="transmembrane region" description="Helical" evidence="2">
    <location>
        <begin position="147"/>
        <end position="169"/>
    </location>
</feature>
<organism evidence="3 4">
    <name type="scientific">Isosphaera pallida (strain ATCC 43644 / DSM 9630 / IS1B)</name>
    <dbReference type="NCBI Taxonomy" id="575540"/>
    <lineage>
        <taxon>Bacteria</taxon>
        <taxon>Pseudomonadati</taxon>
        <taxon>Planctomycetota</taxon>
        <taxon>Planctomycetia</taxon>
        <taxon>Isosphaerales</taxon>
        <taxon>Isosphaeraceae</taxon>
        <taxon>Isosphaera</taxon>
    </lineage>
</organism>
<proteinExistence type="predicted"/>
<feature type="transmembrane region" description="Helical" evidence="2">
    <location>
        <begin position="232"/>
        <end position="253"/>
    </location>
</feature>